<accession>A0A9W4H0S8</accession>
<feature type="region of interest" description="Disordered" evidence="1">
    <location>
        <begin position="47"/>
        <end position="71"/>
    </location>
</feature>
<dbReference type="EMBL" id="CAJVAX010000017">
    <property type="protein sequence ID" value="CAG7639236.1"/>
    <property type="molecule type" value="Genomic_DNA"/>
</dbReference>
<evidence type="ECO:0000313" key="3">
    <source>
        <dbReference type="Proteomes" id="UP001153328"/>
    </source>
</evidence>
<protein>
    <submittedName>
        <fullName evidence="2">Uncharacterized protein</fullName>
    </submittedName>
</protein>
<organism evidence="2 3">
    <name type="scientific">Actinacidiphila bryophytorum</name>
    <dbReference type="NCBI Taxonomy" id="1436133"/>
    <lineage>
        <taxon>Bacteria</taxon>
        <taxon>Bacillati</taxon>
        <taxon>Actinomycetota</taxon>
        <taxon>Actinomycetes</taxon>
        <taxon>Kitasatosporales</taxon>
        <taxon>Streptomycetaceae</taxon>
        <taxon>Actinacidiphila</taxon>
    </lineage>
</organism>
<feature type="compositionally biased region" description="Low complexity" evidence="1">
    <location>
        <begin position="236"/>
        <end position="257"/>
    </location>
</feature>
<feature type="compositionally biased region" description="Low complexity" evidence="1">
    <location>
        <begin position="50"/>
        <end position="68"/>
    </location>
</feature>
<dbReference type="Proteomes" id="UP001153328">
    <property type="component" value="Unassembled WGS sequence"/>
</dbReference>
<reference evidence="2" key="1">
    <citation type="submission" date="2021-06" db="EMBL/GenBank/DDBJ databases">
        <authorList>
            <person name="Arsene-Ploetze F."/>
        </authorList>
    </citation>
    <scope>NUCLEOTIDE SEQUENCE</scope>
    <source>
        <strain evidence="2">SBRY1</strain>
    </source>
</reference>
<dbReference type="AlphaFoldDB" id="A0A9W4H0S8"/>
<name>A0A9W4H0S8_9ACTN</name>
<feature type="compositionally biased region" description="Basic and acidic residues" evidence="1">
    <location>
        <begin position="218"/>
        <end position="228"/>
    </location>
</feature>
<evidence type="ECO:0000313" key="2">
    <source>
        <dbReference type="EMBL" id="CAG7639236.1"/>
    </source>
</evidence>
<comment type="caution">
    <text evidence="2">The sequence shown here is derived from an EMBL/GenBank/DDBJ whole genome shotgun (WGS) entry which is preliminary data.</text>
</comment>
<keyword evidence="3" id="KW-1185">Reference proteome</keyword>
<gene>
    <name evidence="2" type="ORF">SBRY_30307</name>
</gene>
<proteinExistence type="predicted"/>
<sequence>MTLTTAPGCTPARRSVYITCASVWIGSPILRTTTLAAAVPGRRSFRLTMPSSRKGSASPFSPSSSRPGIGLPYGDSVGCRSSSSTRRSTASLITCSQRQASACTCSHSRPMTSTSRHSAMRCLRITRVAVRRPSSVSSRWRSPATCSSPSRSIRATVWETVGPLWSSRSAIRARMGTTPSSSSSRMVRRYISVVSISPDMRAPRSFVRGPEPILTHATDNRPRRERPPSPRTAGKRPAGAFARPARPARTRFLTPAARRPHGDPHD</sequence>
<evidence type="ECO:0000256" key="1">
    <source>
        <dbReference type="SAM" id="MobiDB-lite"/>
    </source>
</evidence>
<feature type="region of interest" description="Disordered" evidence="1">
    <location>
        <begin position="203"/>
        <end position="266"/>
    </location>
</feature>